<sequence length="97" mass="11501">LVDSQSQQDPTFRTPLCYTRLTAAEALKQLRQQGVAEEALPAPSTMALVLNRNGYRLRPVLKAKPQKNSRNRRDLRQYRRQRWPPDRHRRYPQALEY</sequence>
<feature type="non-terminal residue" evidence="2">
    <location>
        <position position="1"/>
    </location>
</feature>
<comment type="caution">
    <text evidence="2">The sequence shown here is derived from an EMBL/GenBank/DDBJ whole genome shotgun (WGS) entry which is preliminary data.</text>
</comment>
<evidence type="ECO:0000313" key="3">
    <source>
        <dbReference type="Proteomes" id="UP000434044"/>
    </source>
</evidence>
<proteinExistence type="predicted"/>
<keyword evidence="3" id="KW-1185">Reference proteome</keyword>
<accession>A0A6N8EI07</accession>
<name>A0A6N8EI07_9GAMM</name>
<feature type="compositionally biased region" description="Basic residues" evidence="1">
    <location>
        <begin position="78"/>
        <end position="91"/>
    </location>
</feature>
<dbReference type="Proteomes" id="UP000434044">
    <property type="component" value="Unassembled WGS sequence"/>
</dbReference>
<dbReference type="AlphaFoldDB" id="A0A6N8EI07"/>
<gene>
    <name evidence="2" type="ORF">GJ668_19810</name>
</gene>
<evidence type="ECO:0000313" key="2">
    <source>
        <dbReference type="EMBL" id="MTW23270.1"/>
    </source>
</evidence>
<protein>
    <submittedName>
        <fullName evidence="2">Uncharacterized protein</fullName>
    </submittedName>
</protein>
<dbReference type="InterPro" id="IPR011518">
    <property type="entry name" value="Transposase_36"/>
</dbReference>
<dbReference type="Pfam" id="PF07592">
    <property type="entry name" value="DDE_Tnp_ISAZ013"/>
    <property type="match status" value="1"/>
</dbReference>
<reference evidence="2 3" key="1">
    <citation type="submission" date="2019-11" db="EMBL/GenBank/DDBJ databases">
        <title>Whole-genome sequence of the anaerobic purple sulfur bacterium Allochromatium palmeri DSM 15591.</title>
        <authorList>
            <person name="Kyndt J.A."/>
            <person name="Meyer T.E."/>
        </authorList>
    </citation>
    <scope>NUCLEOTIDE SEQUENCE [LARGE SCALE GENOMIC DNA]</scope>
    <source>
        <strain evidence="2 3">DSM 15591</strain>
    </source>
</reference>
<organism evidence="2 3">
    <name type="scientific">Allochromatium palmeri</name>
    <dbReference type="NCBI Taxonomy" id="231048"/>
    <lineage>
        <taxon>Bacteria</taxon>
        <taxon>Pseudomonadati</taxon>
        <taxon>Pseudomonadota</taxon>
        <taxon>Gammaproteobacteria</taxon>
        <taxon>Chromatiales</taxon>
        <taxon>Chromatiaceae</taxon>
        <taxon>Allochromatium</taxon>
    </lineage>
</organism>
<feature type="region of interest" description="Disordered" evidence="1">
    <location>
        <begin position="58"/>
        <end position="97"/>
    </location>
</feature>
<evidence type="ECO:0000256" key="1">
    <source>
        <dbReference type="SAM" id="MobiDB-lite"/>
    </source>
</evidence>
<feature type="compositionally biased region" description="Basic residues" evidence="1">
    <location>
        <begin position="59"/>
        <end position="70"/>
    </location>
</feature>
<dbReference type="EMBL" id="WNKT01000138">
    <property type="protein sequence ID" value="MTW23270.1"/>
    <property type="molecule type" value="Genomic_DNA"/>
</dbReference>